<evidence type="ECO:0000313" key="2">
    <source>
        <dbReference type="Proteomes" id="UP000250078"/>
    </source>
</evidence>
<keyword evidence="2" id="KW-1185">Reference proteome</keyword>
<dbReference type="EMBL" id="KV748258">
    <property type="protein sequence ID" value="OCK87606.1"/>
    <property type="molecule type" value="Genomic_DNA"/>
</dbReference>
<proteinExistence type="predicted"/>
<accession>A0ACC8EPU7</accession>
<evidence type="ECO:0000313" key="1">
    <source>
        <dbReference type="EMBL" id="OCK87606.1"/>
    </source>
</evidence>
<sequence>MANVGPSSKKKGKGKIHKGTSSSEREDRGSDINMADAVATKRHKWNPRETRKEIVSRTALRKVFRETNTDCEIEEFFDEIGETLPPLRKLLINGSKVKRKHKSRRHAHSDDESDSNNSDSDSDSNSDSSSIFVSSKKKGRRQAREVDDDNSSDNSSSGGRKRSRMPKRRNSKTKKTKTIESNNQDIFASTMQKFIKQLAKDSRRQEEVMSKRFKEVLSRIPV</sequence>
<name>A0ACC8EPU7_9PEZI</name>
<protein>
    <submittedName>
        <fullName evidence="1">Uncharacterized protein</fullName>
    </submittedName>
</protein>
<organism evidence="1 2">
    <name type="scientific">Cenococcum geophilum 1.58</name>
    <dbReference type="NCBI Taxonomy" id="794803"/>
    <lineage>
        <taxon>Eukaryota</taxon>
        <taxon>Fungi</taxon>
        <taxon>Dikarya</taxon>
        <taxon>Ascomycota</taxon>
        <taxon>Pezizomycotina</taxon>
        <taxon>Dothideomycetes</taxon>
        <taxon>Pleosporomycetidae</taxon>
        <taxon>Gloniales</taxon>
        <taxon>Gloniaceae</taxon>
        <taxon>Cenococcum</taxon>
    </lineage>
</organism>
<dbReference type="Proteomes" id="UP000250078">
    <property type="component" value="Unassembled WGS sequence"/>
</dbReference>
<reference evidence="1 2" key="1">
    <citation type="journal article" date="2016" name="Nat. Commun.">
        <title>Ectomycorrhizal ecology is imprinted in the genome of the dominant symbiotic fungus Cenococcum geophilum.</title>
        <authorList>
            <consortium name="DOE Joint Genome Institute"/>
            <person name="Peter M."/>
            <person name="Kohler A."/>
            <person name="Ohm R.A."/>
            <person name="Kuo A."/>
            <person name="Krutzmann J."/>
            <person name="Morin E."/>
            <person name="Arend M."/>
            <person name="Barry K.W."/>
            <person name="Binder M."/>
            <person name="Choi C."/>
            <person name="Clum A."/>
            <person name="Copeland A."/>
            <person name="Grisel N."/>
            <person name="Haridas S."/>
            <person name="Kipfer T."/>
            <person name="LaButti K."/>
            <person name="Lindquist E."/>
            <person name="Lipzen A."/>
            <person name="Maire R."/>
            <person name="Meier B."/>
            <person name="Mihaltcheva S."/>
            <person name="Molinier V."/>
            <person name="Murat C."/>
            <person name="Poggeler S."/>
            <person name="Quandt C.A."/>
            <person name="Sperisen C."/>
            <person name="Tritt A."/>
            <person name="Tisserant E."/>
            <person name="Crous P.W."/>
            <person name="Henrissat B."/>
            <person name="Nehls U."/>
            <person name="Egli S."/>
            <person name="Spatafora J.W."/>
            <person name="Grigoriev I.V."/>
            <person name="Martin F.M."/>
        </authorList>
    </citation>
    <scope>NUCLEOTIDE SEQUENCE [LARGE SCALE GENOMIC DNA]</scope>
    <source>
        <strain evidence="1 2">1.58</strain>
    </source>
</reference>
<gene>
    <name evidence="1" type="ORF">K441DRAFT_701104</name>
</gene>